<gene>
    <name evidence="2" type="ORF">EWM64_g5200</name>
</gene>
<evidence type="ECO:0000259" key="1">
    <source>
        <dbReference type="Pfam" id="PF12937"/>
    </source>
</evidence>
<organism evidence="2 3">
    <name type="scientific">Hericium alpestre</name>
    <dbReference type="NCBI Taxonomy" id="135208"/>
    <lineage>
        <taxon>Eukaryota</taxon>
        <taxon>Fungi</taxon>
        <taxon>Dikarya</taxon>
        <taxon>Basidiomycota</taxon>
        <taxon>Agaricomycotina</taxon>
        <taxon>Agaricomycetes</taxon>
        <taxon>Russulales</taxon>
        <taxon>Hericiaceae</taxon>
        <taxon>Hericium</taxon>
    </lineage>
</organism>
<dbReference type="SUPFAM" id="SSF81383">
    <property type="entry name" value="F-box domain"/>
    <property type="match status" value="1"/>
</dbReference>
<name>A0A4Y9ZVI2_9AGAM</name>
<accession>A0A4Y9ZVI2</accession>
<feature type="domain" description="F-box" evidence="1">
    <location>
        <begin position="32"/>
        <end position="70"/>
    </location>
</feature>
<reference evidence="2 3" key="1">
    <citation type="submission" date="2019-02" db="EMBL/GenBank/DDBJ databases">
        <title>Genome sequencing of the rare red list fungi Hericium alpestre (H. flagellum).</title>
        <authorList>
            <person name="Buettner E."/>
            <person name="Kellner H."/>
        </authorList>
    </citation>
    <scope>NUCLEOTIDE SEQUENCE [LARGE SCALE GENOMIC DNA]</scope>
    <source>
        <strain evidence="2 3">DSM 108284</strain>
    </source>
</reference>
<comment type="caution">
    <text evidence="2">The sequence shown here is derived from an EMBL/GenBank/DDBJ whole genome shotgun (WGS) entry which is preliminary data.</text>
</comment>
<dbReference type="EMBL" id="SFCI01000611">
    <property type="protein sequence ID" value="TFY78812.1"/>
    <property type="molecule type" value="Genomic_DNA"/>
</dbReference>
<dbReference type="InterPro" id="IPR001810">
    <property type="entry name" value="F-box_dom"/>
</dbReference>
<proteinExistence type="predicted"/>
<sequence>MTVVATLITPRKATSTSAMPYDSTASRVLAIPELLDLIFGYGNKSTNARCARVCKRWTELALDNMWRHLDELYHLFSHLVPYVKRHNVAASPTLVFARTPTQEDWARFAPYARRVRSLGYDHEREDPAHRLDAEVFRTIALSRTTMTIFPKLRRLRWLSQSSEFQLYHTLFMHEGVTEYQLYLGGQSLKYSKAELVSDIVGQRYPSLNY</sequence>
<evidence type="ECO:0000313" key="2">
    <source>
        <dbReference type="EMBL" id="TFY78812.1"/>
    </source>
</evidence>
<dbReference type="OrthoDB" id="3268662at2759"/>
<dbReference type="InterPro" id="IPR036047">
    <property type="entry name" value="F-box-like_dom_sf"/>
</dbReference>
<dbReference type="Pfam" id="PF12937">
    <property type="entry name" value="F-box-like"/>
    <property type="match status" value="1"/>
</dbReference>
<protein>
    <recommendedName>
        <fullName evidence="1">F-box domain-containing protein</fullName>
    </recommendedName>
</protein>
<evidence type="ECO:0000313" key="3">
    <source>
        <dbReference type="Proteomes" id="UP000298061"/>
    </source>
</evidence>
<dbReference type="AlphaFoldDB" id="A0A4Y9ZVI2"/>
<dbReference type="Proteomes" id="UP000298061">
    <property type="component" value="Unassembled WGS sequence"/>
</dbReference>
<dbReference type="STRING" id="135208.A0A4Y9ZVI2"/>
<dbReference type="Gene3D" id="1.20.1280.50">
    <property type="match status" value="1"/>
</dbReference>
<keyword evidence="3" id="KW-1185">Reference proteome</keyword>